<dbReference type="EMBL" id="KV440998">
    <property type="protein sequence ID" value="OAD67620.1"/>
    <property type="molecule type" value="Genomic_DNA"/>
</dbReference>
<proteinExistence type="predicted"/>
<evidence type="ECO:0000256" key="2">
    <source>
        <dbReference type="SAM" id="Phobius"/>
    </source>
</evidence>
<keyword evidence="2" id="KW-0472">Membrane</keyword>
<evidence type="ECO:0000313" key="4">
    <source>
        <dbReference type="Proteomes" id="UP000077315"/>
    </source>
</evidence>
<dbReference type="PANTHER" id="PTHR46579:SF2">
    <property type="entry name" value="C2H2-TYPE DOMAIN-CONTAINING PROTEIN"/>
    <property type="match status" value="1"/>
</dbReference>
<name>A0A163CZD0_PHYB8</name>
<keyword evidence="4" id="KW-1185">Reference proteome</keyword>
<organism evidence="3 4">
    <name type="scientific">Phycomyces blakesleeanus (strain ATCC 8743b / DSM 1359 / FGSC 10004 / NBRC 33097 / NRRL 1555)</name>
    <dbReference type="NCBI Taxonomy" id="763407"/>
    <lineage>
        <taxon>Eukaryota</taxon>
        <taxon>Fungi</taxon>
        <taxon>Fungi incertae sedis</taxon>
        <taxon>Mucoromycota</taxon>
        <taxon>Mucoromycotina</taxon>
        <taxon>Mucoromycetes</taxon>
        <taxon>Mucorales</taxon>
        <taxon>Phycomycetaceae</taxon>
        <taxon>Phycomyces</taxon>
    </lineage>
</organism>
<dbReference type="GeneID" id="29003732"/>
<dbReference type="OrthoDB" id="3248986at2759"/>
<evidence type="ECO:0008006" key="5">
    <source>
        <dbReference type="Google" id="ProtNLM"/>
    </source>
</evidence>
<sequence length="864" mass="99641">MSNNQKKDSYVICKCPNCTKLNSCGKKQKRQNAQQHYEKHIVPVVKDDAMDVPEEHFDDMEVDSIDSDNDNDYDYENKGEGEYEDENKEQNIEFDQEVDLPLSQEESIFTAEDTITGAFVVDGNEIEEGDTGFDFEQEENFDETSETSIVESVRPSSFDNIPLYIRFVAVFIVIFHLIFLVESGGSILIEFCNTLLFLCDMSGALPLTINSLKHKTGFNMATDGMTVYIACSQCHSIYPLETSQRVCTFKKFSQSAICNNNLFKVSTGNRSLPAMVYPFNSLNDLKDINGRRFVDDSQSLMLTLNIDWFQSFDGRTHSSGAIYLSINNLPRSERLKSENVILVGMMPGPKEASTDSMNHYLKLLVDELLEMYIGVRRTKTMNLEHAVSWANALNNTEQTRLEKENGTRWSELHWLSYFDPVRFTVIDPMHNLYLGTAKQMIQIWRKCNYINEKNQLTMQELANGIVVPCEYARITKKIADGFSFMKADEWKLWCVIYSAFVLKHVLPAKNLENWILFVDACRLLTKPSINDKEIDGAHSKLQLFCTRFQTLYGKSAMTPNMHLHLHIGECVHDFGPIYAFWLFSFERYNGLLKNIKTNQKDSLKSTMMKRFLERTYIGSFIQSFVNYLPQFAIDFLHRISNSQDQLAALHPSSTASTFSPSDFVEYLLNPHHSALGCEPLPLSVFPIKLDQRITMCKGHYECLLEFYRHAYGSHDLFGHYSNCESNQIFVNNRIEKMKRISLLGQKYSSGSYFRAYYLENNSEDKAEFPGHILYLFQHLITINETVITHTFAFVEWYSSYSSGSYQPMLNEGIELWNEPSSVFNYECIIPVHCLYSLIAITKYRFTITSEFKRLVIPLHQKIEA</sequence>
<accession>A0A163CZD0</accession>
<dbReference type="VEuPathDB" id="FungiDB:PHYBLDRAFT_73304"/>
<evidence type="ECO:0000256" key="1">
    <source>
        <dbReference type="SAM" id="MobiDB-lite"/>
    </source>
</evidence>
<evidence type="ECO:0000313" key="3">
    <source>
        <dbReference type="EMBL" id="OAD67620.1"/>
    </source>
</evidence>
<dbReference type="AlphaFoldDB" id="A0A163CZD0"/>
<feature type="transmembrane region" description="Helical" evidence="2">
    <location>
        <begin position="163"/>
        <end position="181"/>
    </location>
</feature>
<gene>
    <name evidence="3" type="ORF">PHYBLDRAFT_73304</name>
</gene>
<dbReference type="InParanoid" id="A0A163CZD0"/>
<dbReference type="Proteomes" id="UP000077315">
    <property type="component" value="Unassembled WGS sequence"/>
</dbReference>
<reference evidence="4" key="1">
    <citation type="submission" date="2015-06" db="EMBL/GenBank/DDBJ databases">
        <title>Expansion of signal transduction pathways in fungi by whole-genome duplication.</title>
        <authorList>
            <consortium name="DOE Joint Genome Institute"/>
            <person name="Corrochano L.M."/>
            <person name="Kuo A."/>
            <person name="Marcet-Houben M."/>
            <person name="Polaino S."/>
            <person name="Salamov A."/>
            <person name="Villalobos J.M."/>
            <person name="Alvarez M.I."/>
            <person name="Avalos J."/>
            <person name="Benito E.P."/>
            <person name="Benoit I."/>
            <person name="Burger G."/>
            <person name="Camino L.P."/>
            <person name="Canovas D."/>
            <person name="Cerda-Olmedo E."/>
            <person name="Cheng J.-F."/>
            <person name="Dominguez A."/>
            <person name="Elias M."/>
            <person name="Eslava A.P."/>
            <person name="Glaser F."/>
            <person name="Grimwood J."/>
            <person name="Gutierrez G."/>
            <person name="Heitman J."/>
            <person name="Henrissat B."/>
            <person name="Iturriaga E.A."/>
            <person name="Lang B.F."/>
            <person name="Lavin J.L."/>
            <person name="Lee S."/>
            <person name="Li W."/>
            <person name="Lindquist E."/>
            <person name="Lopez-Garcia S."/>
            <person name="Luque E.M."/>
            <person name="Marcos A.T."/>
            <person name="Martin J."/>
            <person name="McCluskey K."/>
            <person name="Medina H.R."/>
            <person name="Miralles-Duran A."/>
            <person name="Miyazaki A."/>
            <person name="Munoz-Torres E."/>
            <person name="Oguiza J.A."/>
            <person name="Ohm R."/>
            <person name="Olmedo M."/>
            <person name="Orejas M."/>
            <person name="Ortiz-Castellanos L."/>
            <person name="Pisabarro A.G."/>
            <person name="Rodriguez-Romero J."/>
            <person name="Ruiz-Herrera J."/>
            <person name="Ruiz-Vazquez R."/>
            <person name="Sanz C."/>
            <person name="Schackwitz W."/>
            <person name="Schmutz J."/>
            <person name="Shahriari M."/>
            <person name="Shelest E."/>
            <person name="Silva-Franco F."/>
            <person name="Soanes D."/>
            <person name="Syed K."/>
            <person name="Tagua V.G."/>
            <person name="Talbot N.J."/>
            <person name="Thon M."/>
            <person name="De vries R.P."/>
            <person name="Wiebenga A."/>
            <person name="Yadav J.S."/>
            <person name="Braun E.L."/>
            <person name="Baker S."/>
            <person name="Garre V."/>
            <person name="Horwitz B."/>
            <person name="Torres-Martinez S."/>
            <person name="Idnurm A."/>
            <person name="Herrera-Estrella A."/>
            <person name="Gabaldon T."/>
            <person name="Grigoriev I.V."/>
        </authorList>
    </citation>
    <scope>NUCLEOTIDE SEQUENCE [LARGE SCALE GENOMIC DNA]</scope>
    <source>
        <strain evidence="4">NRRL 1555(-)</strain>
    </source>
</reference>
<protein>
    <recommendedName>
        <fullName evidence="5">Transposase domain-containing protein</fullName>
    </recommendedName>
</protein>
<dbReference type="PANTHER" id="PTHR46579">
    <property type="entry name" value="F5/8 TYPE C DOMAIN-CONTAINING PROTEIN-RELATED"/>
    <property type="match status" value="1"/>
</dbReference>
<feature type="compositionally biased region" description="Acidic residues" evidence="1">
    <location>
        <begin position="59"/>
        <end position="74"/>
    </location>
</feature>
<feature type="region of interest" description="Disordered" evidence="1">
    <location>
        <begin position="59"/>
        <end position="88"/>
    </location>
</feature>
<dbReference type="RefSeq" id="XP_018285660.1">
    <property type="nucleotide sequence ID" value="XM_018442826.1"/>
</dbReference>
<dbReference type="STRING" id="763407.A0A163CZD0"/>
<keyword evidence="2" id="KW-1133">Transmembrane helix</keyword>
<keyword evidence="2" id="KW-0812">Transmembrane</keyword>